<organism evidence="5 6">
    <name type="scientific">Teichococcus globiformis</name>
    <dbReference type="NCBI Taxonomy" id="2307229"/>
    <lineage>
        <taxon>Bacteria</taxon>
        <taxon>Pseudomonadati</taxon>
        <taxon>Pseudomonadota</taxon>
        <taxon>Alphaproteobacteria</taxon>
        <taxon>Acetobacterales</taxon>
        <taxon>Roseomonadaceae</taxon>
        <taxon>Roseomonas</taxon>
    </lineage>
</organism>
<dbReference type="InterPro" id="IPR036390">
    <property type="entry name" value="WH_DNA-bd_sf"/>
</dbReference>
<dbReference type="Pfam" id="PF07729">
    <property type="entry name" value="FCD"/>
    <property type="match status" value="1"/>
</dbReference>
<keyword evidence="6" id="KW-1185">Reference proteome</keyword>
<comment type="caution">
    <text evidence="5">The sequence shown here is derived from an EMBL/GenBank/DDBJ whole genome shotgun (WGS) entry which is preliminary data.</text>
</comment>
<keyword evidence="1" id="KW-0805">Transcription regulation</keyword>
<dbReference type="PANTHER" id="PTHR43537:SF24">
    <property type="entry name" value="GLUCONATE OPERON TRANSCRIPTIONAL REPRESSOR"/>
    <property type="match status" value="1"/>
</dbReference>
<name>A0ABV7G3K3_9PROT</name>
<dbReference type="Gene3D" id="1.20.120.530">
    <property type="entry name" value="GntR ligand-binding domain-like"/>
    <property type="match status" value="1"/>
</dbReference>
<evidence type="ECO:0000256" key="2">
    <source>
        <dbReference type="ARBA" id="ARBA00023125"/>
    </source>
</evidence>
<evidence type="ECO:0000313" key="6">
    <source>
        <dbReference type="Proteomes" id="UP001595593"/>
    </source>
</evidence>
<dbReference type="PROSITE" id="PS50949">
    <property type="entry name" value="HTH_GNTR"/>
    <property type="match status" value="1"/>
</dbReference>
<dbReference type="InterPro" id="IPR008920">
    <property type="entry name" value="TF_FadR/GntR_C"/>
</dbReference>
<dbReference type="EMBL" id="JBHRTN010000026">
    <property type="protein sequence ID" value="MFC3127294.1"/>
    <property type="molecule type" value="Genomic_DNA"/>
</dbReference>
<dbReference type="SUPFAM" id="SSF48008">
    <property type="entry name" value="GntR ligand-binding domain-like"/>
    <property type="match status" value="1"/>
</dbReference>
<evidence type="ECO:0000313" key="5">
    <source>
        <dbReference type="EMBL" id="MFC3127294.1"/>
    </source>
</evidence>
<dbReference type="InterPro" id="IPR000524">
    <property type="entry name" value="Tscrpt_reg_HTH_GntR"/>
</dbReference>
<keyword evidence="2" id="KW-0238">DNA-binding</keyword>
<evidence type="ECO:0000256" key="1">
    <source>
        <dbReference type="ARBA" id="ARBA00023015"/>
    </source>
</evidence>
<dbReference type="SUPFAM" id="SSF46785">
    <property type="entry name" value="Winged helix' DNA-binding domain"/>
    <property type="match status" value="1"/>
</dbReference>
<dbReference type="PRINTS" id="PR00035">
    <property type="entry name" value="HTHGNTR"/>
</dbReference>
<protein>
    <submittedName>
        <fullName evidence="5">GntR family transcriptional regulator</fullName>
    </submittedName>
</protein>
<reference evidence="6" key="1">
    <citation type="journal article" date="2019" name="Int. J. Syst. Evol. Microbiol.">
        <title>The Global Catalogue of Microorganisms (GCM) 10K type strain sequencing project: providing services to taxonomists for standard genome sequencing and annotation.</title>
        <authorList>
            <consortium name="The Broad Institute Genomics Platform"/>
            <consortium name="The Broad Institute Genome Sequencing Center for Infectious Disease"/>
            <person name="Wu L."/>
            <person name="Ma J."/>
        </authorList>
    </citation>
    <scope>NUCLEOTIDE SEQUENCE [LARGE SCALE GENOMIC DNA]</scope>
    <source>
        <strain evidence="6">KCTC 52094</strain>
    </source>
</reference>
<dbReference type="SMART" id="SM00895">
    <property type="entry name" value="FCD"/>
    <property type="match status" value="1"/>
</dbReference>
<dbReference type="CDD" id="cd07377">
    <property type="entry name" value="WHTH_GntR"/>
    <property type="match status" value="1"/>
</dbReference>
<sequence length="237" mass="24890">MNSDSPDLQAAPQIVTLRTALSDILRGAIVSGRFAPGQKLVERQLCTLTGASRASVREALRQLEAEGLVVLRPHRGPFVTAMTAADARQVYGVRGVLLGYAARLCAEARPAPALDAIAAATEALGRGAAAEDHRAIVRAGDAFHAAIGEGSGNVVLQQMLASMHNRLALLRNLSMALPHRVREGLAAYAAIRDAIAAGQPAEAEARCLDHNDAGAALALRILEETEAETARREARTG</sequence>
<dbReference type="Gene3D" id="1.10.10.10">
    <property type="entry name" value="Winged helix-like DNA-binding domain superfamily/Winged helix DNA-binding domain"/>
    <property type="match status" value="1"/>
</dbReference>
<feature type="domain" description="HTH gntR-type" evidence="4">
    <location>
        <begin position="15"/>
        <end position="82"/>
    </location>
</feature>
<gene>
    <name evidence="5" type="ORF">ACFOD4_19710</name>
</gene>
<dbReference type="Proteomes" id="UP001595593">
    <property type="component" value="Unassembled WGS sequence"/>
</dbReference>
<dbReference type="RefSeq" id="WP_379599224.1">
    <property type="nucleotide sequence ID" value="NZ_JBHRTN010000026.1"/>
</dbReference>
<dbReference type="Pfam" id="PF00392">
    <property type="entry name" value="GntR"/>
    <property type="match status" value="1"/>
</dbReference>
<evidence type="ECO:0000259" key="4">
    <source>
        <dbReference type="PROSITE" id="PS50949"/>
    </source>
</evidence>
<dbReference type="PANTHER" id="PTHR43537">
    <property type="entry name" value="TRANSCRIPTIONAL REGULATOR, GNTR FAMILY"/>
    <property type="match status" value="1"/>
</dbReference>
<dbReference type="InterPro" id="IPR011711">
    <property type="entry name" value="GntR_C"/>
</dbReference>
<keyword evidence="3" id="KW-0804">Transcription</keyword>
<accession>A0ABV7G3K3</accession>
<proteinExistence type="predicted"/>
<evidence type="ECO:0000256" key="3">
    <source>
        <dbReference type="ARBA" id="ARBA00023163"/>
    </source>
</evidence>
<dbReference type="InterPro" id="IPR036388">
    <property type="entry name" value="WH-like_DNA-bd_sf"/>
</dbReference>
<dbReference type="SMART" id="SM00345">
    <property type="entry name" value="HTH_GNTR"/>
    <property type="match status" value="1"/>
</dbReference>